<feature type="compositionally biased region" description="Polar residues" evidence="1">
    <location>
        <begin position="809"/>
        <end position="850"/>
    </location>
</feature>
<feature type="compositionally biased region" description="Polar residues" evidence="1">
    <location>
        <begin position="664"/>
        <end position="683"/>
    </location>
</feature>
<proteinExistence type="predicted"/>
<accession>A0ABS6DBC7</accession>
<dbReference type="RefSeq" id="WP_216374233.1">
    <property type="nucleotide sequence ID" value="NZ_JAGRYT010000001.1"/>
</dbReference>
<feature type="compositionally biased region" description="Polar residues" evidence="1">
    <location>
        <begin position="479"/>
        <end position="498"/>
    </location>
</feature>
<feature type="region of interest" description="Disordered" evidence="1">
    <location>
        <begin position="380"/>
        <end position="795"/>
    </location>
</feature>
<evidence type="ECO:0000313" key="3">
    <source>
        <dbReference type="Proteomes" id="UP000686327"/>
    </source>
</evidence>
<feature type="compositionally biased region" description="Polar residues" evidence="1">
    <location>
        <begin position="1118"/>
        <end position="1127"/>
    </location>
</feature>
<feature type="compositionally biased region" description="Polar residues" evidence="1">
    <location>
        <begin position="390"/>
        <end position="417"/>
    </location>
</feature>
<protein>
    <submittedName>
        <fullName evidence="2">Uncharacterized protein</fullName>
    </submittedName>
</protein>
<feature type="compositionally biased region" description="Basic and acidic residues" evidence="1">
    <location>
        <begin position="1147"/>
        <end position="1161"/>
    </location>
</feature>
<feature type="compositionally biased region" description="Polar residues" evidence="1">
    <location>
        <begin position="949"/>
        <end position="964"/>
    </location>
</feature>
<feature type="compositionally biased region" description="Polar residues" evidence="1">
    <location>
        <begin position="1169"/>
        <end position="1184"/>
    </location>
</feature>
<feature type="region of interest" description="Disordered" evidence="1">
    <location>
        <begin position="809"/>
        <end position="885"/>
    </location>
</feature>
<feature type="compositionally biased region" description="Basic and acidic residues" evidence="1">
    <location>
        <begin position="499"/>
        <end position="511"/>
    </location>
</feature>
<feature type="compositionally biased region" description="Polar residues" evidence="1">
    <location>
        <begin position="603"/>
        <end position="625"/>
    </location>
</feature>
<comment type="caution">
    <text evidence="2">The sequence shown here is derived from an EMBL/GenBank/DDBJ whole genome shotgun (WGS) entry which is preliminary data.</text>
</comment>
<reference evidence="3" key="1">
    <citation type="submission" date="2023-07" db="EMBL/GenBank/DDBJ databases">
        <title>Cedecea davisae an AmpC producer and its therapeutic implications.</title>
        <authorList>
            <person name="Notter J."/>
        </authorList>
    </citation>
    <scope>NUCLEOTIDE SEQUENCE [LARGE SCALE GENOMIC DNA]</scope>
    <source>
        <strain evidence="3">1</strain>
    </source>
</reference>
<feature type="compositionally biased region" description="Polar residues" evidence="1">
    <location>
        <begin position="451"/>
        <end position="462"/>
    </location>
</feature>
<feature type="compositionally biased region" description="Low complexity" evidence="1">
    <location>
        <begin position="523"/>
        <end position="540"/>
    </location>
</feature>
<keyword evidence="3" id="KW-1185">Reference proteome</keyword>
<gene>
    <name evidence="2" type="ORF">KC222_00680</name>
</gene>
<feature type="compositionally biased region" description="Polar residues" evidence="1">
    <location>
        <begin position="567"/>
        <end position="594"/>
    </location>
</feature>
<feature type="region of interest" description="Disordered" evidence="1">
    <location>
        <begin position="919"/>
        <end position="1184"/>
    </location>
</feature>
<feature type="compositionally biased region" description="Polar residues" evidence="1">
    <location>
        <begin position="922"/>
        <end position="935"/>
    </location>
</feature>
<dbReference type="Proteomes" id="UP000686327">
    <property type="component" value="Unassembled WGS sequence"/>
</dbReference>
<sequence>MGDGISGVGRLSYTFARQNDPAHKTAVGAELRGVKNTNAQPGRLNIQQALSSDKILAALLAPNALQSGNYSVKVINNNEGEAADTTFQRSESVNTRETGESLAGVAFKQALSKALSELPSGENFISQKHEAARQDLMSDYQNKKGEFKPTLDGKNISERTATKFISALSGSLGTGCHVALDCVKDFLMIRKEIKDELSPDDREGIKKLNELTGKFISKIAKHGLGLDSYAAGSMKAGENGLRGFERICNDLVQLSNSIKKESGLTFNPELSMKVASALSGSGLSEAQCTEILTNNQDLFRNAIAEHADMHSSIPGLSLSSFKGAQTTLHHEAVALDLLNNRLSEILDNVPAADAGKNNGPVAQPAQITYNITIDNSIHSNINEGMHAGQPVNTDSGNINSEEMPFSNTLPQAENASHNPARHAQTETENKSGSGSQTSDSEDTAVIEEPFTRQSAKVNSATIPSLRPEKPGAEEVSLVDGQQESRSSVRPNMESSTNTVREESQAVSHEEPAMQPPQPSTTRADAQAAIANADKSASADSEQPGSVKSEADSVAQQGTKAVKHPTVDASTSYFGSPGSSGARSTPSDATRNVASGNAGIGTSRGAQTDGVSSRPSTTQSATQTQIPGVDKGKPSAVRSQLAGTKPDVDSVAQQGAKAVKHPTVDASTSYFGSPGSSGARSTPSDAARNIASGNAGVGTGRGAQTDGVYSRPVTQGQVPGTGKETKQPAQPLASGMQAPAEVHSRSGERAVLQPSPLRHDARVQNVARNNPDVAVTQDAVRSEKSSETSSYKTSITQQIARHTVVSNQSSVKYPPVNTTQSYFGSPGSSGARSLPSDTVRANGNTGISRGMQTAHVEPESRAHTQPDVQTRQPAVEQPSGQRVGVQNRIGQQALLETSPLMNSARVHATVQKAPADAVMPNMAHSNTKPDNNTQSVVGVKHQPAKKHPPVNTNRSYLGSPGSSGARSVPSEFASGRNEASTRPASPAIPGKNAAAPKIPEERRPVGSQNTLMAENQPRREARKNVFVQRSTGQAAKKHPPVGTTNGYVGGPGSSAARGVPSDFARSHQEAGAIVVDSASKKGSVGEAPVRESHQHVGLQDTRNTVNQPQVEDNKLTEAKPQSTAAASHSSDRKLTANSARAGANVENTARERWGATYMEKDNQGYIGSRGSAQSTPLFNSPANKK</sequence>
<evidence type="ECO:0000256" key="1">
    <source>
        <dbReference type="SAM" id="MobiDB-lite"/>
    </source>
</evidence>
<evidence type="ECO:0000313" key="2">
    <source>
        <dbReference type="EMBL" id="MBU4680527.1"/>
    </source>
</evidence>
<organism evidence="2 3">
    <name type="scientific">Cedecea davisae</name>
    <dbReference type="NCBI Taxonomy" id="158484"/>
    <lineage>
        <taxon>Bacteria</taxon>
        <taxon>Pseudomonadati</taxon>
        <taxon>Pseudomonadota</taxon>
        <taxon>Gammaproteobacteria</taxon>
        <taxon>Enterobacterales</taxon>
        <taxon>Enterobacteriaceae</taxon>
        <taxon>Cedecea</taxon>
    </lineage>
</organism>
<name>A0ABS6DBC7_9ENTR</name>
<dbReference type="EMBL" id="JAGRYU010000002">
    <property type="protein sequence ID" value="MBU4680527.1"/>
    <property type="molecule type" value="Genomic_DNA"/>
</dbReference>
<feature type="compositionally biased region" description="Polar residues" evidence="1">
    <location>
        <begin position="1099"/>
        <end position="1109"/>
    </location>
</feature>